<dbReference type="InterPro" id="IPR029001">
    <property type="entry name" value="ITPase-like_fam"/>
</dbReference>
<dbReference type="Proteomes" id="UP001234343">
    <property type="component" value="Unassembled WGS sequence"/>
</dbReference>
<feature type="binding site" evidence="7">
    <location>
        <position position="175"/>
    </location>
    <ligand>
        <name>substrate</name>
    </ligand>
</feature>
<evidence type="ECO:0000256" key="2">
    <source>
        <dbReference type="ARBA" id="ARBA00022723"/>
    </source>
</evidence>
<evidence type="ECO:0000256" key="4">
    <source>
        <dbReference type="ARBA" id="ARBA00022801"/>
    </source>
</evidence>
<keyword evidence="2 7" id="KW-0479">Metal-binding</keyword>
<evidence type="ECO:0000313" key="10">
    <source>
        <dbReference type="Proteomes" id="UP001234343"/>
    </source>
</evidence>
<feature type="binding site" evidence="7">
    <location>
        <position position="70"/>
    </location>
    <ligand>
        <name>substrate</name>
    </ligand>
</feature>
<comment type="caution">
    <text evidence="7">Lacks conserved residue(s) required for the propagation of feature annotation.</text>
</comment>
<feature type="binding site" evidence="7">
    <location>
        <position position="69"/>
    </location>
    <ligand>
        <name>Mg(2+)</name>
        <dbReference type="ChEBI" id="CHEBI:18420"/>
    </ligand>
</feature>
<organism evidence="9 10">
    <name type="scientific">Alteromonas arenosi</name>
    <dbReference type="NCBI Taxonomy" id="3055817"/>
    <lineage>
        <taxon>Bacteria</taxon>
        <taxon>Pseudomonadati</taxon>
        <taxon>Pseudomonadota</taxon>
        <taxon>Gammaproteobacteria</taxon>
        <taxon>Alteromonadales</taxon>
        <taxon>Alteromonadaceae</taxon>
        <taxon>Alteromonas/Salinimonas group</taxon>
        <taxon>Alteromonas</taxon>
    </lineage>
</organism>
<dbReference type="InterPro" id="IPR020922">
    <property type="entry name" value="dITP/XTP_pyrophosphatase"/>
</dbReference>
<dbReference type="PANTHER" id="PTHR11067">
    <property type="entry name" value="INOSINE TRIPHOSPHATE PYROPHOSPHATASE/HAM1 PROTEIN"/>
    <property type="match status" value="1"/>
</dbReference>
<sequence length="197" mass="21355">MKQIVLATGNPGKVAEFEQLFAKHNVVFAPQSEYQVSEVAETGTTFVENAIIKARHAAAQTGLPAIADDSGLVVDALQGQPGIYSSRYAGDDATDDANIDKLLSALDGRANRRAHFYCCLVFMRHAADPVPIVCEGYWWGEIDYQRRGDGGFGYDPVFYLPSLSQSAAQLSKSEKSAISHRGQALAALIEKMRDSLA</sequence>
<comment type="cofactor">
    <cofactor evidence="7">
        <name>Mg(2+)</name>
        <dbReference type="ChEBI" id="CHEBI:18420"/>
    </cofactor>
    <text evidence="7">Binds 1 Mg(2+) ion per subunit.</text>
</comment>
<dbReference type="RefSeq" id="WP_289366641.1">
    <property type="nucleotide sequence ID" value="NZ_JAUCBP010000012.1"/>
</dbReference>
<dbReference type="EMBL" id="JAUCBP010000012">
    <property type="protein sequence ID" value="MDM7861939.1"/>
    <property type="molecule type" value="Genomic_DNA"/>
</dbReference>
<dbReference type="InterPro" id="IPR002637">
    <property type="entry name" value="RdgB/HAM1"/>
</dbReference>
<protein>
    <recommendedName>
        <fullName evidence="7">dITP/XTP pyrophosphatase</fullName>
        <ecNumber evidence="7">3.6.1.66</ecNumber>
    </recommendedName>
    <alternativeName>
        <fullName evidence="7">Non-canonical purine NTP pyrophosphatase</fullName>
    </alternativeName>
    <alternativeName>
        <fullName evidence="7">Non-standard purine NTP pyrophosphatase</fullName>
    </alternativeName>
    <alternativeName>
        <fullName evidence="7">Nucleoside-triphosphate diphosphatase</fullName>
    </alternativeName>
    <alternativeName>
        <fullName evidence="7">Nucleoside-triphosphate pyrophosphatase</fullName>
        <shortName evidence="7">NTPase</shortName>
    </alternativeName>
</protein>
<evidence type="ECO:0000256" key="5">
    <source>
        <dbReference type="ARBA" id="ARBA00022842"/>
    </source>
</evidence>
<comment type="catalytic activity">
    <reaction evidence="7">
        <text>dITP + H2O = dIMP + diphosphate + H(+)</text>
        <dbReference type="Rhea" id="RHEA:28342"/>
        <dbReference type="ChEBI" id="CHEBI:15377"/>
        <dbReference type="ChEBI" id="CHEBI:15378"/>
        <dbReference type="ChEBI" id="CHEBI:33019"/>
        <dbReference type="ChEBI" id="CHEBI:61194"/>
        <dbReference type="ChEBI" id="CHEBI:61382"/>
        <dbReference type="EC" id="3.6.1.66"/>
    </reaction>
</comment>
<keyword evidence="5 7" id="KW-0460">Magnesium</keyword>
<dbReference type="HAMAP" id="MF_01405">
    <property type="entry name" value="Non_canon_purine_NTPase"/>
    <property type="match status" value="1"/>
</dbReference>
<keyword evidence="10" id="KW-1185">Reference proteome</keyword>
<dbReference type="PANTHER" id="PTHR11067:SF9">
    <property type="entry name" value="INOSINE TRIPHOSPHATE PYROPHOSPHATASE"/>
    <property type="match status" value="1"/>
</dbReference>
<comment type="catalytic activity">
    <reaction evidence="7">
        <text>ITP + H2O = IMP + diphosphate + H(+)</text>
        <dbReference type="Rhea" id="RHEA:29399"/>
        <dbReference type="ChEBI" id="CHEBI:15377"/>
        <dbReference type="ChEBI" id="CHEBI:15378"/>
        <dbReference type="ChEBI" id="CHEBI:33019"/>
        <dbReference type="ChEBI" id="CHEBI:58053"/>
        <dbReference type="ChEBI" id="CHEBI:61402"/>
        <dbReference type="EC" id="3.6.1.66"/>
    </reaction>
</comment>
<dbReference type="Pfam" id="PF01725">
    <property type="entry name" value="Ham1p_like"/>
    <property type="match status" value="1"/>
</dbReference>
<gene>
    <name evidence="9" type="primary">rdgB</name>
    <name evidence="9" type="ORF">QTP81_15150</name>
</gene>
<evidence type="ECO:0000256" key="1">
    <source>
        <dbReference type="ARBA" id="ARBA00008023"/>
    </source>
</evidence>
<keyword evidence="4 7" id="KW-0378">Hydrolase</keyword>
<feature type="binding site" evidence="7">
    <location>
        <begin position="152"/>
        <end position="155"/>
    </location>
    <ligand>
        <name>substrate</name>
    </ligand>
</feature>
<comment type="caution">
    <text evidence="9">The sequence shown here is derived from an EMBL/GenBank/DDBJ whole genome shotgun (WGS) entry which is preliminary data.</text>
</comment>
<comment type="similarity">
    <text evidence="1 7 8">Belongs to the HAM1 NTPase family.</text>
</comment>
<name>A0ABT7T0G8_9ALTE</name>
<feature type="active site" description="Proton acceptor" evidence="7">
    <location>
        <position position="69"/>
    </location>
</feature>
<reference evidence="9 10" key="1">
    <citation type="submission" date="2023-06" db="EMBL/GenBank/DDBJ databases">
        <title>Alteromonas sp. ASW11-36 isolated from intertidal sand.</title>
        <authorList>
            <person name="Li Y."/>
        </authorList>
    </citation>
    <scope>NUCLEOTIDE SEQUENCE [LARGE SCALE GENOMIC DNA]</scope>
    <source>
        <strain evidence="9 10">ASW11-36</strain>
    </source>
</reference>
<dbReference type="SUPFAM" id="SSF52972">
    <property type="entry name" value="ITPase-like"/>
    <property type="match status" value="1"/>
</dbReference>
<accession>A0ABT7T0G8</accession>
<comment type="subunit">
    <text evidence="7">Homodimer.</text>
</comment>
<dbReference type="EC" id="3.6.1.66" evidence="7"/>
<proteinExistence type="inferred from homology"/>
<evidence type="ECO:0000256" key="8">
    <source>
        <dbReference type="RuleBase" id="RU003781"/>
    </source>
</evidence>
<dbReference type="NCBIfam" id="TIGR00042">
    <property type="entry name" value="RdgB/HAM1 family non-canonical purine NTP pyrophosphatase"/>
    <property type="match status" value="1"/>
</dbReference>
<keyword evidence="3 7" id="KW-0547">Nucleotide-binding</keyword>
<evidence type="ECO:0000256" key="6">
    <source>
        <dbReference type="ARBA" id="ARBA00023080"/>
    </source>
</evidence>
<evidence type="ECO:0000256" key="7">
    <source>
        <dbReference type="HAMAP-Rule" id="MF_01405"/>
    </source>
</evidence>
<comment type="function">
    <text evidence="7">Pyrophosphatase that catalyzes the hydrolysis of nucleoside triphosphates to their monophosphate derivatives, with a high preference for the non-canonical purine nucleotides XTP (xanthosine triphosphate), dITP (deoxyinosine triphosphate) and ITP. Seems to function as a house-cleaning enzyme that removes non-canonical purine nucleotides from the nucleotide pool, thus preventing their incorporation into DNA/RNA and avoiding chromosomal lesions.</text>
</comment>
<evidence type="ECO:0000313" key="9">
    <source>
        <dbReference type="EMBL" id="MDM7861939.1"/>
    </source>
</evidence>
<keyword evidence="6 7" id="KW-0546">Nucleotide metabolism</keyword>
<evidence type="ECO:0000256" key="3">
    <source>
        <dbReference type="ARBA" id="ARBA00022741"/>
    </source>
</evidence>
<comment type="catalytic activity">
    <reaction evidence="7">
        <text>XTP + H2O = XMP + diphosphate + H(+)</text>
        <dbReference type="Rhea" id="RHEA:28610"/>
        <dbReference type="ChEBI" id="CHEBI:15377"/>
        <dbReference type="ChEBI" id="CHEBI:15378"/>
        <dbReference type="ChEBI" id="CHEBI:33019"/>
        <dbReference type="ChEBI" id="CHEBI:57464"/>
        <dbReference type="ChEBI" id="CHEBI:61314"/>
        <dbReference type="EC" id="3.6.1.66"/>
    </reaction>
</comment>
<dbReference type="CDD" id="cd00515">
    <property type="entry name" value="HAM1"/>
    <property type="match status" value="1"/>
</dbReference>
<feature type="binding site" evidence="7">
    <location>
        <begin position="8"/>
        <end position="13"/>
    </location>
    <ligand>
        <name>substrate</name>
    </ligand>
</feature>
<feature type="binding site" evidence="7">
    <location>
        <begin position="180"/>
        <end position="181"/>
    </location>
    <ligand>
        <name>substrate</name>
    </ligand>
</feature>
<dbReference type="Gene3D" id="3.90.950.10">
    <property type="match status" value="1"/>
</dbReference>